<proteinExistence type="predicted"/>
<dbReference type="OrthoDB" id="7802556at2"/>
<sequence>MSDGKFKYFILLAEMRTGSNLFESHINGFDELSCHGELFNPGFVGYPLKESVVEMDLKTRERDPFLLLRNLVETVSDTLPGFRLFSEHDQRVLDFCLEDDECAKIILTRNPVDSFVSQKIAEQTDQWKMGDLHKRKKAVVEFDADEFKSFVAKRDANTDHIEKTLQTSGQSAFRLKYEDLNDLDVMNGVARFIGARKMQKTLSQKMARQNPEPLSQKVSNFDEMMQSIATMDFASLREASLSGAKYQLDVKQFYCGDTSPLLYFPIGNCQRDQVLKWMKMHDASVSNNQNKAVLNEWLKSRNIRSVFSVLDHPVDRAYKAFYDHIFLNGASVFPWIRKNLIQYYDAPLPSDEQMENASRETLLGDGYSADQHAKAFACFLKYLKGNLNGQTRARIDPCWASQFSVLAGLSEWVQPDVIVTPDQLAISMAFIESKLGLKPIGLPDPDQPDQMFTLAEIYDAKIEKLTRAAYQIDYNRFGFKDWA</sequence>
<dbReference type="InterPro" id="IPR027417">
    <property type="entry name" value="P-loop_NTPase"/>
</dbReference>
<accession>A0A2G5KAP6</accession>
<keyword evidence="2" id="KW-1185">Reference proteome</keyword>
<organism evidence="1 2">
    <name type="scientific">Paramylibacter kogurei</name>
    <dbReference type="NCBI Taxonomy" id="1889778"/>
    <lineage>
        <taxon>Bacteria</taxon>
        <taxon>Pseudomonadati</taxon>
        <taxon>Pseudomonadota</taxon>
        <taxon>Alphaproteobacteria</taxon>
        <taxon>Rhodobacterales</taxon>
        <taxon>Paracoccaceae</taxon>
        <taxon>Paramylibacter</taxon>
    </lineage>
</organism>
<gene>
    <name evidence="1" type="ORF">BFP76_12000</name>
</gene>
<evidence type="ECO:0000313" key="2">
    <source>
        <dbReference type="Proteomes" id="UP000231516"/>
    </source>
</evidence>
<name>A0A2G5KAP6_9RHOB</name>
<dbReference type="RefSeq" id="WP_099591435.1">
    <property type="nucleotide sequence ID" value="NZ_MDGM01000003.1"/>
</dbReference>
<dbReference type="Gene3D" id="3.40.50.300">
    <property type="entry name" value="P-loop containing nucleotide triphosphate hydrolases"/>
    <property type="match status" value="1"/>
</dbReference>
<dbReference type="Proteomes" id="UP000231516">
    <property type="component" value="Unassembled WGS sequence"/>
</dbReference>
<evidence type="ECO:0008006" key="3">
    <source>
        <dbReference type="Google" id="ProtNLM"/>
    </source>
</evidence>
<dbReference type="SUPFAM" id="SSF52540">
    <property type="entry name" value="P-loop containing nucleoside triphosphate hydrolases"/>
    <property type="match status" value="1"/>
</dbReference>
<protein>
    <recommendedName>
        <fullName evidence="3">Nodulation protein NodH</fullName>
    </recommendedName>
</protein>
<evidence type="ECO:0000313" key="1">
    <source>
        <dbReference type="EMBL" id="PIB26608.1"/>
    </source>
</evidence>
<reference evidence="1 2" key="1">
    <citation type="submission" date="2016-08" db="EMBL/GenBank/DDBJ databases">
        <title>Draft genome of Amylibacter sp. strain 4G11.</title>
        <authorList>
            <person name="Wong S.-K."/>
            <person name="Hamasaki K."/>
            <person name="Yoshizawa S."/>
        </authorList>
    </citation>
    <scope>NUCLEOTIDE SEQUENCE [LARGE SCALE GENOMIC DNA]</scope>
    <source>
        <strain evidence="1 2">4G11</strain>
    </source>
</reference>
<dbReference type="AlphaFoldDB" id="A0A2G5KAP6"/>
<comment type="caution">
    <text evidence="1">The sequence shown here is derived from an EMBL/GenBank/DDBJ whole genome shotgun (WGS) entry which is preliminary data.</text>
</comment>
<dbReference type="EMBL" id="MDGM01000003">
    <property type="protein sequence ID" value="PIB26608.1"/>
    <property type="molecule type" value="Genomic_DNA"/>
</dbReference>